<dbReference type="GO" id="GO:0004540">
    <property type="term" value="F:RNA nuclease activity"/>
    <property type="evidence" value="ECO:0007669"/>
    <property type="project" value="InterPro"/>
</dbReference>
<gene>
    <name evidence="2" type="ORF">A3D45_01720</name>
</gene>
<protein>
    <recommendedName>
        <fullName evidence="1">NYN domain-containing protein</fullName>
    </recommendedName>
</protein>
<evidence type="ECO:0000313" key="3">
    <source>
        <dbReference type="Proteomes" id="UP000176877"/>
    </source>
</evidence>
<sequence>MLDGGYRWKNNLDIELAFEMVDTKEKYDTAVLMSGDSDFSMPIDRIKSAGKRIIVISTRGHISKELLERAKYVDLRKIKHEICQAS</sequence>
<dbReference type="PANTHER" id="PTHR35458">
    <property type="entry name" value="SLR0755 PROTEIN"/>
    <property type="match status" value="1"/>
</dbReference>
<feature type="domain" description="NYN" evidence="1">
    <location>
        <begin position="8"/>
        <end position="72"/>
    </location>
</feature>
<dbReference type="InterPro" id="IPR047140">
    <property type="entry name" value="LabA"/>
</dbReference>
<dbReference type="AlphaFoldDB" id="A0A1F5SAN0"/>
<dbReference type="Pfam" id="PF01936">
    <property type="entry name" value="NYN"/>
    <property type="match status" value="1"/>
</dbReference>
<dbReference type="EMBL" id="MFFT01000015">
    <property type="protein sequence ID" value="OGF23321.1"/>
    <property type="molecule type" value="Genomic_DNA"/>
</dbReference>
<name>A0A1F5SAN0_9BACT</name>
<organism evidence="2 3">
    <name type="scientific">Candidatus Falkowbacteria bacterium RIFCSPHIGHO2_02_FULL_42_9</name>
    <dbReference type="NCBI Taxonomy" id="1797986"/>
    <lineage>
        <taxon>Bacteria</taxon>
        <taxon>Candidatus Falkowiibacteriota</taxon>
    </lineage>
</organism>
<proteinExistence type="predicted"/>
<evidence type="ECO:0000313" key="2">
    <source>
        <dbReference type="EMBL" id="OGF23321.1"/>
    </source>
</evidence>
<dbReference type="PANTHER" id="PTHR35458:SF2">
    <property type="entry name" value="SLR0755 PROTEIN"/>
    <property type="match status" value="1"/>
</dbReference>
<dbReference type="InterPro" id="IPR021139">
    <property type="entry name" value="NYN"/>
</dbReference>
<evidence type="ECO:0000259" key="1">
    <source>
        <dbReference type="Pfam" id="PF01936"/>
    </source>
</evidence>
<dbReference type="Gene3D" id="3.40.50.1010">
    <property type="entry name" value="5'-nuclease"/>
    <property type="match status" value="1"/>
</dbReference>
<reference evidence="2 3" key="1">
    <citation type="journal article" date="2016" name="Nat. Commun.">
        <title>Thousands of microbial genomes shed light on interconnected biogeochemical processes in an aquifer system.</title>
        <authorList>
            <person name="Anantharaman K."/>
            <person name="Brown C.T."/>
            <person name="Hug L.A."/>
            <person name="Sharon I."/>
            <person name="Castelle C.J."/>
            <person name="Probst A.J."/>
            <person name="Thomas B.C."/>
            <person name="Singh A."/>
            <person name="Wilkins M.J."/>
            <person name="Karaoz U."/>
            <person name="Brodie E.L."/>
            <person name="Williams K.H."/>
            <person name="Hubbard S.S."/>
            <person name="Banfield J.F."/>
        </authorList>
    </citation>
    <scope>NUCLEOTIDE SEQUENCE [LARGE SCALE GENOMIC DNA]</scope>
</reference>
<accession>A0A1F5SAN0</accession>
<comment type="caution">
    <text evidence="2">The sequence shown here is derived from an EMBL/GenBank/DDBJ whole genome shotgun (WGS) entry which is preliminary data.</text>
</comment>
<dbReference type="Proteomes" id="UP000176877">
    <property type="component" value="Unassembled WGS sequence"/>
</dbReference>